<feature type="domain" description="WRKY19-like zinc finger" evidence="1">
    <location>
        <begin position="85"/>
        <end position="108"/>
    </location>
</feature>
<dbReference type="OrthoDB" id="78581at2759"/>
<dbReference type="InterPro" id="IPR056866">
    <property type="entry name" value="Znf_WRKY19"/>
</dbReference>
<proteinExistence type="predicted"/>
<evidence type="ECO:0000313" key="2">
    <source>
        <dbReference type="EMBL" id="GMF15280.1"/>
    </source>
</evidence>
<reference evidence="2" key="1">
    <citation type="submission" date="2023-04" db="EMBL/GenBank/DDBJ databases">
        <title>Phytophthora lilii NBRC 32176.</title>
        <authorList>
            <person name="Ichikawa N."/>
            <person name="Sato H."/>
            <person name="Tonouchi N."/>
        </authorList>
    </citation>
    <scope>NUCLEOTIDE SEQUENCE</scope>
    <source>
        <strain evidence="2">NBRC 32176</strain>
    </source>
</reference>
<sequence length="377" mass="40081">MEASARVQDDKQRRRCEVEGCTSLARSRGRCKAHGGGGRCQFEGCTRAAQSGGRCVAHGGGMRCSFANCHSGAQSRGLCKRHGGGARCGAEGCSKSAQGNGLCREHGGGYKCKFPGGCTNWAQTGGFCLRHCPEQASAVSPRSSAAAAECVSFTTRKTPCRVEGCVHGAERPGLCRMHNVKPRCNFQGGCRNIAHSNGVCLAHLNSVLAPSYDPQIPTDNTGVSSPPAANESAVLSNTAPSSKSILQITSHQQEFQARQYCDDILAARSADLFALLGGDATFDSVDNASDAQWMQLPIQTTARAQQRVAEQFCNETLAARAIQFIRSTPALARVTTSSRKLCSDQVKECNIRGCRNLTNRRPLCAAHEVWATGNALL</sequence>
<dbReference type="PANTHER" id="PTHR31827">
    <property type="entry name" value="EMB|CAB89363.1"/>
    <property type="match status" value="1"/>
</dbReference>
<dbReference type="Pfam" id="PF24906">
    <property type="entry name" value="Zf_WRKY19"/>
    <property type="match status" value="3"/>
</dbReference>
<accession>A0A9W6TLY6</accession>
<feature type="domain" description="WRKY19-like zinc finger" evidence="1">
    <location>
        <begin position="37"/>
        <end position="60"/>
    </location>
</feature>
<comment type="caution">
    <text evidence="2">The sequence shown here is derived from an EMBL/GenBank/DDBJ whole genome shotgun (WGS) entry which is preliminary data.</text>
</comment>
<gene>
    <name evidence="2" type="ORF">Plil01_000521600</name>
</gene>
<organism evidence="2 3">
    <name type="scientific">Phytophthora lilii</name>
    <dbReference type="NCBI Taxonomy" id="2077276"/>
    <lineage>
        <taxon>Eukaryota</taxon>
        <taxon>Sar</taxon>
        <taxon>Stramenopiles</taxon>
        <taxon>Oomycota</taxon>
        <taxon>Peronosporomycetes</taxon>
        <taxon>Peronosporales</taxon>
        <taxon>Peronosporaceae</taxon>
        <taxon>Phytophthora</taxon>
    </lineage>
</organism>
<evidence type="ECO:0000313" key="3">
    <source>
        <dbReference type="Proteomes" id="UP001165083"/>
    </source>
</evidence>
<keyword evidence="3" id="KW-1185">Reference proteome</keyword>
<evidence type="ECO:0000259" key="1">
    <source>
        <dbReference type="Pfam" id="PF24906"/>
    </source>
</evidence>
<dbReference type="Proteomes" id="UP001165083">
    <property type="component" value="Unassembled WGS sequence"/>
</dbReference>
<dbReference type="EMBL" id="BSXW01000218">
    <property type="protein sequence ID" value="GMF15280.1"/>
    <property type="molecule type" value="Genomic_DNA"/>
</dbReference>
<feature type="domain" description="WRKY19-like zinc finger" evidence="1">
    <location>
        <begin position="14"/>
        <end position="36"/>
    </location>
</feature>
<protein>
    <submittedName>
        <fullName evidence="2">Unnamed protein product</fullName>
    </submittedName>
</protein>
<name>A0A9W6TLY6_9STRA</name>
<dbReference type="PANTHER" id="PTHR31827:SF1">
    <property type="entry name" value="EMB|CAB89363.1"/>
    <property type="match status" value="1"/>
</dbReference>
<dbReference type="AlphaFoldDB" id="A0A9W6TLY6"/>